<sequence length="154" mass="16887">METASVYDVVIPHNVVFYTINNLLQGHRQLLKAILVCTVCLFLQEAYNHMRLSRKVSSLSRPKVSSDEMTALASRMDKTLEDIVAAQTNIVSRLKTNMYASYVDETDYAGAVQGGTIAAEDAALISNQHNASHLLAGDIAGPGQCWAFQEQARV</sequence>
<protein>
    <submittedName>
        <fullName evidence="2">Uncharacterized protein LOC103517958</fullName>
    </submittedName>
</protein>
<dbReference type="Proteomes" id="UP000079169">
    <property type="component" value="Unplaced"/>
</dbReference>
<proteinExistence type="predicted"/>
<accession>A0A3Q0JB64</accession>
<evidence type="ECO:0000313" key="2">
    <source>
        <dbReference type="RefSeq" id="XP_026685676.1"/>
    </source>
</evidence>
<dbReference type="AlphaFoldDB" id="A0A3Q0JB64"/>
<feature type="non-terminal residue" evidence="2">
    <location>
        <position position="154"/>
    </location>
</feature>
<dbReference type="RefSeq" id="XP_026685676.1">
    <property type="nucleotide sequence ID" value="XM_026829875.1"/>
</dbReference>
<keyword evidence="1" id="KW-1185">Reference proteome</keyword>
<gene>
    <name evidence="2" type="primary">LOC103517958</name>
</gene>
<dbReference type="PaxDb" id="121845-A0A3Q0JB64"/>
<dbReference type="KEGG" id="dci:103517958"/>
<name>A0A3Q0JB64_DIACI</name>
<evidence type="ECO:0000313" key="1">
    <source>
        <dbReference type="Proteomes" id="UP000079169"/>
    </source>
</evidence>
<organism evidence="1 2">
    <name type="scientific">Diaphorina citri</name>
    <name type="common">Asian citrus psyllid</name>
    <dbReference type="NCBI Taxonomy" id="121845"/>
    <lineage>
        <taxon>Eukaryota</taxon>
        <taxon>Metazoa</taxon>
        <taxon>Ecdysozoa</taxon>
        <taxon>Arthropoda</taxon>
        <taxon>Hexapoda</taxon>
        <taxon>Insecta</taxon>
        <taxon>Pterygota</taxon>
        <taxon>Neoptera</taxon>
        <taxon>Paraneoptera</taxon>
        <taxon>Hemiptera</taxon>
        <taxon>Sternorrhyncha</taxon>
        <taxon>Psylloidea</taxon>
        <taxon>Psyllidae</taxon>
        <taxon>Diaphorininae</taxon>
        <taxon>Diaphorina</taxon>
    </lineage>
</organism>
<reference evidence="2" key="1">
    <citation type="submission" date="2025-08" db="UniProtKB">
        <authorList>
            <consortium name="RefSeq"/>
        </authorList>
    </citation>
    <scope>IDENTIFICATION</scope>
</reference>
<dbReference type="GeneID" id="103517958"/>